<sequence length="429" mass="49366">MKRNKIDISGIVFIALRQLSLLKEIKLKNLLTTRYLNTKNIYTLSILFPVIAVVTLSSCNKQIFDETGGNSQSTKVQGLISYAKENYSKRYGSTINYKVNYANPQWDKYKIQKIKSDSLIILIPLDKDNSYLVANQKAEDKDFMIVDSYGTYRKNLPSEFKKRVVLNNEQQRTSFKFVTNKITGESKFAKMRTPIRLKASVGGYWDCFEPEKYGNCIDGGDLPQVIVYPNYNKPDLETNWWWLKDMLNPQVVEQYEKEQQQNPFAPPAIKPDYYKAENILKNPIVTKKMNDVWKSTKDDVSKDKGRRERGFWIYYNKVTKEYTTGKEIVGKYVQGNSGTNGAVQPTNPEPPQNSVPVSFFHTHTPLTYVSPDLVRPAGFSEADIKFAINTRFDIIVIDYVGDMYPNGMYWIKGGHSIDAESRTYTYSPN</sequence>
<keyword evidence="2" id="KW-1185">Reference proteome</keyword>
<organism evidence="1 2">
    <name type="scientific">Sphingobacterium multivorum</name>
    <dbReference type="NCBI Taxonomy" id="28454"/>
    <lineage>
        <taxon>Bacteria</taxon>
        <taxon>Pseudomonadati</taxon>
        <taxon>Bacteroidota</taxon>
        <taxon>Sphingobacteriia</taxon>
        <taxon>Sphingobacteriales</taxon>
        <taxon>Sphingobacteriaceae</taxon>
        <taxon>Sphingobacterium</taxon>
    </lineage>
</organism>
<dbReference type="Proteomes" id="UP000595498">
    <property type="component" value="Chromosome"/>
</dbReference>
<accession>A0ABX7CS29</accession>
<dbReference type="EMBL" id="CP068224">
    <property type="protein sequence ID" value="QQT54549.1"/>
    <property type="molecule type" value="Genomic_DNA"/>
</dbReference>
<evidence type="ECO:0008006" key="3">
    <source>
        <dbReference type="Google" id="ProtNLM"/>
    </source>
</evidence>
<proteinExistence type="predicted"/>
<gene>
    <name evidence="1" type="ORF">I6I98_04640</name>
</gene>
<evidence type="ECO:0000313" key="1">
    <source>
        <dbReference type="EMBL" id="QQT54549.1"/>
    </source>
</evidence>
<evidence type="ECO:0000313" key="2">
    <source>
        <dbReference type="Proteomes" id="UP000595498"/>
    </source>
</evidence>
<reference evidence="1 2" key="1">
    <citation type="submission" date="2021-01" db="EMBL/GenBank/DDBJ databases">
        <title>FDA dAtabase for Regulatory Grade micrObial Sequences (FDA-ARGOS): Supporting development and validation of Infectious Disease Dx tests.</title>
        <authorList>
            <person name="Sproer C."/>
            <person name="Gronow S."/>
            <person name="Severitt S."/>
            <person name="Schroder I."/>
            <person name="Tallon L."/>
            <person name="Sadzewicz L."/>
            <person name="Zhao X."/>
            <person name="Boylan J."/>
            <person name="Ott S."/>
            <person name="Bowen H."/>
            <person name="Vavikolanu K."/>
            <person name="Mehta A."/>
            <person name="Aluvathingal J."/>
            <person name="Nadendla S."/>
            <person name="Lowell S."/>
            <person name="Myers T."/>
            <person name="Yan Y."/>
            <person name="Sichtig H."/>
        </authorList>
    </citation>
    <scope>NUCLEOTIDE SEQUENCE [LARGE SCALE GENOMIC DNA]</scope>
    <source>
        <strain evidence="1 2">FDAARGOS_1141</strain>
    </source>
</reference>
<protein>
    <recommendedName>
        <fullName evidence="3">DUF4329 domain-containing protein</fullName>
    </recommendedName>
</protein>
<name>A0ABX7CS29_SPHMU</name>